<dbReference type="RefSeq" id="WP_068679851.1">
    <property type="nucleotide sequence ID" value="NZ_LYPA01000030.1"/>
</dbReference>
<evidence type="ECO:0000313" key="5">
    <source>
        <dbReference type="EMBL" id="OBR67939.1"/>
    </source>
</evidence>
<protein>
    <recommendedName>
        <fullName evidence="7">ABC transporter substrate-binding protein</fullName>
    </recommendedName>
</protein>
<dbReference type="GO" id="GO:0030313">
    <property type="term" value="C:cell envelope"/>
    <property type="evidence" value="ECO:0007669"/>
    <property type="project" value="UniProtKB-SubCell"/>
</dbReference>
<dbReference type="Pfam" id="PF01547">
    <property type="entry name" value="SBP_bac_1"/>
    <property type="match status" value="1"/>
</dbReference>
<evidence type="ECO:0000313" key="6">
    <source>
        <dbReference type="Proteomes" id="UP000092024"/>
    </source>
</evidence>
<gene>
    <name evidence="5" type="ORF">A7K91_18570</name>
</gene>
<name>A0A1A5YQU4_9BACL</name>
<evidence type="ECO:0000256" key="2">
    <source>
        <dbReference type="ARBA" id="ARBA00008520"/>
    </source>
</evidence>
<keyword evidence="6" id="KW-1185">Reference proteome</keyword>
<dbReference type="PROSITE" id="PS51257">
    <property type="entry name" value="PROKAR_LIPOPROTEIN"/>
    <property type="match status" value="1"/>
</dbReference>
<keyword evidence="4" id="KW-0732">Signal</keyword>
<dbReference type="OrthoDB" id="2675752at2"/>
<keyword evidence="3" id="KW-0813">Transport</keyword>
<dbReference type="Gene3D" id="3.40.190.10">
    <property type="entry name" value="Periplasmic binding protein-like II"/>
    <property type="match status" value="1"/>
</dbReference>
<dbReference type="PANTHER" id="PTHR43649:SF31">
    <property type="entry name" value="SN-GLYCEROL-3-PHOSPHATE-BINDING PERIPLASMIC PROTEIN UGPB"/>
    <property type="match status" value="1"/>
</dbReference>
<evidence type="ECO:0000256" key="3">
    <source>
        <dbReference type="ARBA" id="ARBA00022448"/>
    </source>
</evidence>
<dbReference type="EMBL" id="LYPA01000030">
    <property type="protein sequence ID" value="OBR67939.1"/>
    <property type="molecule type" value="Genomic_DNA"/>
</dbReference>
<comment type="caution">
    <text evidence="5">The sequence shown here is derived from an EMBL/GenBank/DDBJ whole genome shotgun (WGS) entry which is preliminary data.</text>
</comment>
<sequence length="502" mass="57431">MNKALQKVVPAVLLTSVLAGCSFGSGGAEDPNKEKVLKVMYYDERAFNQTYGMLYSALHPNVNIEVVSTQNLYRGSNNNEEGEEFDYDKAFAKLIEDEKPDVLILDSPQQYEQMSQDGKLLDMDAMITKDKYDTEGLLTGMVDYMKELGGGQLYGIPTSFNSQVMFYNKSLFDKYSIPYPTDKMTWNDVINLAKQFPIDGEPEERVYGLKAGYSGDLMEVSQMLAASEGITYIIPKNKQLTINTDGWKRILETSLDAINSKALYFEDRNSWGMARSVSMDDYYMQNPFLAGRLAMTIENNWLMQQIKEAQEYSPNKDQIISDWDIVTVPVSAQNPDQSPNMYYSSIMAISKDSTSPDEAWKFISYVTGDEYARVNSKASYNYNSFPVRTKYIKDEEGRNFEAFYKLKPTKEVINYRDYDKLPTQFSSLFNEMMRTEFTALQDGKKTVSEVLELLQVKGEELLAQDSWTDEEMNKYYEDLYKNQEQQLNQAAGVTTEDETASE</sequence>
<proteinExistence type="inferred from homology"/>
<dbReference type="AlphaFoldDB" id="A0A1A5YQU4"/>
<dbReference type="InterPro" id="IPR006059">
    <property type="entry name" value="SBP"/>
</dbReference>
<comment type="subcellular location">
    <subcellularLocation>
        <location evidence="1">Cell envelope</location>
    </subcellularLocation>
</comment>
<dbReference type="STRING" id="1844972.A7K91_18570"/>
<evidence type="ECO:0008006" key="7">
    <source>
        <dbReference type="Google" id="ProtNLM"/>
    </source>
</evidence>
<accession>A0A1A5YQU4</accession>
<dbReference type="SUPFAM" id="SSF53850">
    <property type="entry name" value="Periplasmic binding protein-like II"/>
    <property type="match status" value="1"/>
</dbReference>
<evidence type="ECO:0000256" key="1">
    <source>
        <dbReference type="ARBA" id="ARBA00004196"/>
    </source>
</evidence>
<dbReference type="InterPro" id="IPR050490">
    <property type="entry name" value="Bact_solute-bd_prot1"/>
</dbReference>
<reference evidence="5 6" key="1">
    <citation type="submission" date="2016-05" db="EMBL/GenBank/DDBJ databases">
        <title>Paenibacillus oryzae. sp. nov., isolated from the rice root.</title>
        <authorList>
            <person name="Zhang J."/>
            <person name="Zhang X."/>
        </authorList>
    </citation>
    <scope>NUCLEOTIDE SEQUENCE [LARGE SCALE GENOMIC DNA]</scope>
    <source>
        <strain evidence="5 6">1DrF-4</strain>
    </source>
</reference>
<evidence type="ECO:0000256" key="4">
    <source>
        <dbReference type="ARBA" id="ARBA00022729"/>
    </source>
</evidence>
<dbReference type="Proteomes" id="UP000092024">
    <property type="component" value="Unassembled WGS sequence"/>
</dbReference>
<comment type="similarity">
    <text evidence="2">Belongs to the bacterial solute-binding protein 1 family.</text>
</comment>
<organism evidence="5 6">
    <name type="scientific">Paenibacillus oryzae</name>
    <dbReference type="NCBI Taxonomy" id="1844972"/>
    <lineage>
        <taxon>Bacteria</taxon>
        <taxon>Bacillati</taxon>
        <taxon>Bacillota</taxon>
        <taxon>Bacilli</taxon>
        <taxon>Bacillales</taxon>
        <taxon>Paenibacillaceae</taxon>
        <taxon>Paenibacillus</taxon>
    </lineage>
</organism>
<dbReference type="PANTHER" id="PTHR43649">
    <property type="entry name" value="ARABINOSE-BINDING PROTEIN-RELATED"/>
    <property type="match status" value="1"/>
</dbReference>